<evidence type="ECO:0000256" key="2">
    <source>
        <dbReference type="ARBA" id="ARBA00008072"/>
    </source>
</evidence>
<protein>
    <submittedName>
        <fullName evidence="9">Alcohol dehydrogenase 2</fullName>
    </submittedName>
</protein>
<organism evidence="9 10">
    <name type="scientific">Tolypocladium paradoxum</name>
    <dbReference type="NCBI Taxonomy" id="94208"/>
    <lineage>
        <taxon>Eukaryota</taxon>
        <taxon>Fungi</taxon>
        <taxon>Dikarya</taxon>
        <taxon>Ascomycota</taxon>
        <taxon>Pezizomycotina</taxon>
        <taxon>Sordariomycetes</taxon>
        <taxon>Hypocreomycetidae</taxon>
        <taxon>Hypocreales</taxon>
        <taxon>Ophiocordycipitaceae</taxon>
        <taxon>Tolypocladium</taxon>
    </lineage>
</organism>
<evidence type="ECO:0000313" key="10">
    <source>
        <dbReference type="Proteomes" id="UP000237481"/>
    </source>
</evidence>
<sequence>MDHTAPQVNRAIVYSEPAKSLKTDILQLPIPEPARGEVLVQLQGQPFLYAPGLRSSISSDSTPESSSTNSSRHVDPNPEGVHVKTQEINTTWNMQARSAAMKQGVGIVVSHGPDVASPPIGSRVGIKYAADACLTCDRCTEGGESSCSNGKVSGYFTPGTFQQYCLAPARYLTPIPDALELSAAAPLMCGGLTVYTALKRAGLCPGQWVAVCGAGGGLGHLGIQYAKAMGGRVIALDVGSKKDLCCSVGADEFLDFTKFESDPALAAKVKQLTNGGARIALICAPSGKAYAQAMSWLGFRGTLVCLGIPDHEGSLVPNITAMVRDELRIIATKTGNQLDARECLEIAAQGHVKVRYQIRRMDELTKVFEELESGLVHGRVVLDLS</sequence>
<dbReference type="GO" id="GO:0005737">
    <property type="term" value="C:cytoplasm"/>
    <property type="evidence" value="ECO:0007669"/>
    <property type="project" value="TreeGrafter"/>
</dbReference>
<accession>A0A2S4KYY6</accession>
<evidence type="ECO:0000256" key="6">
    <source>
        <dbReference type="ARBA" id="ARBA00023027"/>
    </source>
</evidence>
<dbReference type="Gene3D" id="3.90.180.10">
    <property type="entry name" value="Medium-chain alcohol dehydrogenases, catalytic domain"/>
    <property type="match status" value="1"/>
</dbReference>
<dbReference type="OrthoDB" id="4913820at2759"/>
<feature type="region of interest" description="Disordered" evidence="7">
    <location>
        <begin position="53"/>
        <end position="82"/>
    </location>
</feature>
<dbReference type="FunFam" id="3.40.50.720:FF:000039">
    <property type="entry name" value="Alcohol dehydrogenase AdhP"/>
    <property type="match status" value="1"/>
</dbReference>
<evidence type="ECO:0000256" key="3">
    <source>
        <dbReference type="ARBA" id="ARBA00022723"/>
    </source>
</evidence>
<evidence type="ECO:0000256" key="1">
    <source>
        <dbReference type="ARBA" id="ARBA00001947"/>
    </source>
</evidence>
<dbReference type="InterPro" id="IPR036291">
    <property type="entry name" value="NAD(P)-bd_dom_sf"/>
</dbReference>
<keyword evidence="4" id="KW-0862">Zinc</keyword>
<dbReference type="InterPro" id="IPR013154">
    <property type="entry name" value="ADH-like_N"/>
</dbReference>
<keyword evidence="6" id="KW-0520">NAD</keyword>
<dbReference type="PANTHER" id="PTHR42940">
    <property type="entry name" value="ALCOHOL DEHYDROGENASE 1-RELATED"/>
    <property type="match status" value="1"/>
</dbReference>
<dbReference type="SUPFAM" id="SSF51735">
    <property type="entry name" value="NAD(P)-binding Rossmann-fold domains"/>
    <property type="match status" value="1"/>
</dbReference>
<dbReference type="EMBL" id="PKSG01000447">
    <property type="protein sequence ID" value="POR35377.1"/>
    <property type="molecule type" value="Genomic_DNA"/>
</dbReference>
<dbReference type="Proteomes" id="UP000237481">
    <property type="component" value="Unassembled WGS sequence"/>
</dbReference>
<reference evidence="9 10" key="1">
    <citation type="submission" date="2018-01" db="EMBL/GenBank/DDBJ databases">
        <title>Harnessing the power of phylogenomics to disentangle the directionality and signatures of interkingdom host jumping in the parasitic fungal genus Tolypocladium.</title>
        <authorList>
            <person name="Quandt C.A."/>
            <person name="Patterson W."/>
            <person name="Spatafora J.W."/>
        </authorList>
    </citation>
    <scope>NUCLEOTIDE SEQUENCE [LARGE SCALE GENOMIC DNA]</scope>
    <source>
        <strain evidence="9 10">NRBC 100945</strain>
    </source>
</reference>
<comment type="similarity">
    <text evidence="2">Belongs to the zinc-containing alcohol dehydrogenase family.</text>
</comment>
<dbReference type="GO" id="GO:0046872">
    <property type="term" value="F:metal ion binding"/>
    <property type="evidence" value="ECO:0007669"/>
    <property type="project" value="UniProtKB-KW"/>
</dbReference>
<proteinExistence type="inferred from homology"/>
<feature type="domain" description="Enoyl reductase (ER)" evidence="8">
    <location>
        <begin position="104"/>
        <end position="382"/>
    </location>
</feature>
<dbReference type="InterPro" id="IPR011032">
    <property type="entry name" value="GroES-like_sf"/>
</dbReference>
<dbReference type="GO" id="GO:0004022">
    <property type="term" value="F:alcohol dehydrogenase (NAD+) activity"/>
    <property type="evidence" value="ECO:0007669"/>
    <property type="project" value="TreeGrafter"/>
</dbReference>
<evidence type="ECO:0000256" key="5">
    <source>
        <dbReference type="ARBA" id="ARBA00023002"/>
    </source>
</evidence>
<feature type="compositionally biased region" description="Low complexity" evidence="7">
    <location>
        <begin position="55"/>
        <end position="71"/>
    </location>
</feature>
<comment type="cofactor">
    <cofactor evidence="1">
        <name>Zn(2+)</name>
        <dbReference type="ChEBI" id="CHEBI:29105"/>
    </cofactor>
</comment>
<evidence type="ECO:0000313" key="9">
    <source>
        <dbReference type="EMBL" id="POR35377.1"/>
    </source>
</evidence>
<dbReference type="CDD" id="cd08297">
    <property type="entry name" value="CAD3"/>
    <property type="match status" value="1"/>
</dbReference>
<keyword evidence="5" id="KW-0560">Oxidoreductase</keyword>
<dbReference type="STRING" id="94208.A0A2S4KYY6"/>
<dbReference type="SUPFAM" id="SSF50129">
    <property type="entry name" value="GroES-like"/>
    <property type="match status" value="1"/>
</dbReference>
<dbReference type="Pfam" id="PF00107">
    <property type="entry name" value="ADH_zinc_N"/>
    <property type="match status" value="1"/>
</dbReference>
<keyword evidence="3" id="KW-0479">Metal-binding</keyword>
<evidence type="ECO:0000256" key="4">
    <source>
        <dbReference type="ARBA" id="ARBA00022833"/>
    </source>
</evidence>
<dbReference type="InterPro" id="IPR020843">
    <property type="entry name" value="ER"/>
</dbReference>
<dbReference type="SMART" id="SM00829">
    <property type="entry name" value="PKS_ER"/>
    <property type="match status" value="1"/>
</dbReference>
<dbReference type="PANTHER" id="PTHR42940:SF5">
    <property type="entry name" value="ALCOHOL DEHYDROGENASE 2"/>
    <property type="match status" value="1"/>
</dbReference>
<dbReference type="InterPro" id="IPR013149">
    <property type="entry name" value="ADH-like_C"/>
</dbReference>
<evidence type="ECO:0000259" key="8">
    <source>
        <dbReference type="SMART" id="SM00829"/>
    </source>
</evidence>
<feature type="compositionally biased region" description="Basic and acidic residues" evidence="7">
    <location>
        <begin position="72"/>
        <end position="82"/>
    </location>
</feature>
<dbReference type="Pfam" id="PF08240">
    <property type="entry name" value="ADH_N"/>
    <property type="match status" value="1"/>
</dbReference>
<name>A0A2S4KYY6_9HYPO</name>
<dbReference type="Gene3D" id="3.40.50.720">
    <property type="entry name" value="NAD(P)-binding Rossmann-like Domain"/>
    <property type="match status" value="1"/>
</dbReference>
<evidence type="ECO:0000256" key="7">
    <source>
        <dbReference type="SAM" id="MobiDB-lite"/>
    </source>
</evidence>
<gene>
    <name evidence="9" type="ORF">TPAR_04437</name>
</gene>
<comment type="caution">
    <text evidence="9">The sequence shown here is derived from an EMBL/GenBank/DDBJ whole genome shotgun (WGS) entry which is preliminary data.</text>
</comment>
<dbReference type="AlphaFoldDB" id="A0A2S4KYY6"/>
<keyword evidence="10" id="KW-1185">Reference proteome</keyword>